<evidence type="ECO:0000313" key="10">
    <source>
        <dbReference type="EMBL" id="PYZ95084.1"/>
    </source>
</evidence>
<dbReference type="Pfam" id="PF16363">
    <property type="entry name" value="GDP_Man_Dehyd"/>
    <property type="match status" value="1"/>
</dbReference>
<dbReference type="RefSeq" id="WP_110608719.1">
    <property type="nucleotide sequence ID" value="NZ_PDOD01000001.1"/>
</dbReference>
<sequence>MKILVTGGAGYIGSHTCVELLNQGYEVIIVDNFSNSHREVINRIKQITNSTLTLYDTDMLDGKALRKVFMTEKIDGVIHFAGYKAVGESVENPLMYYQNNLMSTVNLLNLMNEFAIHHLVFSSSATVYGNNQQVPLSENLPLGALNPYGRTKWMIEEILRDVCVANSQMNITLLRYFNPIGAHESGLIGEDPNGVPNNLVPYITQVAAGKLECLQVFGGDYPTIDGTGVRDYIHVVDLAIGHIKAIEQNILQSGIEVFNLGTGRGTSVLEMVQCFEQVIGNEIPYKLINRRAGDIALSYADPSKAKEKLLWIAKRDLFTMCEDAWRWQKGNPEGYQTITKSLANN</sequence>
<evidence type="ECO:0000256" key="4">
    <source>
        <dbReference type="ARBA" id="ARBA00013189"/>
    </source>
</evidence>
<evidence type="ECO:0000259" key="9">
    <source>
        <dbReference type="Pfam" id="PF16363"/>
    </source>
</evidence>
<dbReference type="GO" id="GO:0003978">
    <property type="term" value="F:UDP-glucose 4-epimerase activity"/>
    <property type="evidence" value="ECO:0007669"/>
    <property type="project" value="UniProtKB-UniRule"/>
</dbReference>
<dbReference type="SUPFAM" id="SSF51735">
    <property type="entry name" value="NAD(P)-binding Rossmann-fold domains"/>
    <property type="match status" value="1"/>
</dbReference>
<dbReference type="UniPathway" id="UPA00214"/>
<feature type="domain" description="NAD(P)-binding" evidence="9">
    <location>
        <begin position="4"/>
        <end position="323"/>
    </location>
</feature>
<keyword evidence="7 8" id="KW-0413">Isomerase</keyword>
<reference evidence="10 11" key="1">
    <citation type="submission" date="2017-10" db="EMBL/GenBank/DDBJ databases">
        <title>Bacillus sp. nov., a halophilic bacterium isolated from a Keqin Lake.</title>
        <authorList>
            <person name="Wang H."/>
        </authorList>
    </citation>
    <scope>NUCLEOTIDE SEQUENCE [LARGE SCALE GENOMIC DNA]</scope>
    <source>
        <strain evidence="10 11">KQ-12</strain>
    </source>
</reference>
<dbReference type="NCBIfam" id="NF007956">
    <property type="entry name" value="PRK10675.1"/>
    <property type="match status" value="1"/>
</dbReference>
<dbReference type="Gene3D" id="3.90.25.10">
    <property type="entry name" value="UDP-galactose 4-epimerase, domain 1"/>
    <property type="match status" value="1"/>
</dbReference>
<dbReference type="EC" id="5.1.3.2" evidence="4 8"/>
<comment type="caution">
    <text evidence="10">The sequence shown here is derived from an EMBL/GenBank/DDBJ whole genome shotgun (WGS) entry which is preliminary data.</text>
</comment>
<dbReference type="InterPro" id="IPR005886">
    <property type="entry name" value="UDP_G4E"/>
</dbReference>
<protein>
    <recommendedName>
        <fullName evidence="5 8">UDP-glucose 4-epimerase</fullName>
        <ecNumber evidence="4 8">5.1.3.2</ecNumber>
    </recommendedName>
</protein>
<dbReference type="PANTHER" id="PTHR43725:SF47">
    <property type="entry name" value="UDP-GLUCOSE 4-EPIMERASE"/>
    <property type="match status" value="1"/>
</dbReference>
<dbReference type="InterPro" id="IPR036291">
    <property type="entry name" value="NAD(P)-bd_dom_sf"/>
</dbReference>
<comment type="catalytic activity">
    <reaction evidence="1 8">
        <text>UDP-alpha-D-glucose = UDP-alpha-D-galactose</text>
        <dbReference type="Rhea" id="RHEA:22168"/>
        <dbReference type="ChEBI" id="CHEBI:58885"/>
        <dbReference type="ChEBI" id="CHEBI:66914"/>
        <dbReference type="EC" id="5.1.3.2"/>
    </reaction>
</comment>
<keyword evidence="11" id="KW-1185">Reference proteome</keyword>
<evidence type="ECO:0000256" key="7">
    <source>
        <dbReference type="ARBA" id="ARBA00023235"/>
    </source>
</evidence>
<dbReference type="GO" id="GO:0005829">
    <property type="term" value="C:cytosol"/>
    <property type="evidence" value="ECO:0007669"/>
    <property type="project" value="TreeGrafter"/>
</dbReference>
<evidence type="ECO:0000256" key="3">
    <source>
        <dbReference type="ARBA" id="ARBA00007637"/>
    </source>
</evidence>
<keyword evidence="6 8" id="KW-0520">NAD</keyword>
<evidence type="ECO:0000313" key="11">
    <source>
        <dbReference type="Proteomes" id="UP000248214"/>
    </source>
</evidence>
<comment type="subunit">
    <text evidence="8">Homodimer.</text>
</comment>
<dbReference type="OrthoDB" id="9801785at2"/>
<evidence type="ECO:0000256" key="5">
    <source>
        <dbReference type="ARBA" id="ARBA00018569"/>
    </source>
</evidence>
<comment type="pathway">
    <text evidence="8">Carbohydrate metabolism; galactose metabolism.</text>
</comment>
<dbReference type="AlphaFoldDB" id="A0A323TM24"/>
<dbReference type="EMBL" id="PDOD01000001">
    <property type="protein sequence ID" value="PYZ95084.1"/>
    <property type="molecule type" value="Genomic_DNA"/>
</dbReference>
<proteinExistence type="inferred from homology"/>
<evidence type="ECO:0000256" key="1">
    <source>
        <dbReference type="ARBA" id="ARBA00000083"/>
    </source>
</evidence>
<keyword evidence="8" id="KW-0119">Carbohydrate metabolism</keyword>
<dbReference type="Proteomes" id="UP000248214">
    <property type="component" value="Unassembled WGS sequence"/>
</dbReference>
<comment type="similarity">
    <text evidence="3 8">Belongs to the NAD(P)-dependent epimerase/dehydratase family.</text>
</comment>
<dbReference type="Gene3D" id="3.40.50.720">
    <property type="entry name" value="NAD(P)-binding Rossmann-like Domain"/>
    <property type="match status" value="1"/>
</dbReference>
<evidence type="ECO:0000256" key="6">
    <source>
        <dbReference type="ARBA" id="ARBA00023027"/>
    </source>
</evidence>
<dbReference type="GO" id="GO:0006012">
    <property type="term" value="P:galactose metabolic process"/>
    <property type="evidence" value="ECO:0007669"/>
    <property type="project" value="UniProtKB-UniPathway"/>
</dbReference>
<accession>A0A323TM24</accession>
<dbReference type="InterPro" id="IPR016040">
    <property type="entry name" value="NAD(P)-bd_dom"/>
</dbReference>
<dbReference type="PANTHER" id="PTHR43725">
    <property type="entry name" value="UDP-GLUCOSE 4-EPIMERASE"/>
    <property type="match status" value="1"/>
</dbReference>
<dbReference type="CDD" id="cd05247">
    <property type="entry name" value="UDP_G4E_1_SDR_e"/>
    <property type="match status" value="1"/>
</dbReference>
<evidence type="ECO:0000256" key="8">
    <source>
        <dbReference type="RuleBase" id="RU366046"/>
    </source>
</evidence>
<evidence type="ECO:0000256" key="2">
    <source>
        <dbReference type="ARBA" id="ARBA00001911"/>
    </source>
</evidence>
<comment type="cofactor">
    <cofactor evidence="2 8">
        <name>NAD(+)</name>
        <dbReference type="ChEBI" id="CHEBI:57540"/>
    </cofactor>
</comment>
<dbReference type="NCBIfam" id="TIGR01179">
    <property type="entry name" value="galE"/>
    <property type="match status" value="1"/>
</dbReference>
<organism evidence="10 11">
    <name type="scientific">Salipaludibacillus keqinensis</name>
    <dbReference type="NCBI Taxonomy" id="2045207"/>
    <lineage>
        <taxon>Bacteria</taxon>
        <taxon>Bacillati</taxon>
        <taxon>Bacillota</taxon>
        <taxon>Bacilli</taxon>
        <taxon>Bacillales</taxon>
        <taxon>Bacillaceae</taxon>
    </lineage>
</organism>
<gene>
    <name evidence="10" type="primary">galE</name>
    <name evidence="10" type="ORF">CR194_06105</name>
</gene>
<name>A0A323TM24_9BACI</name>